<feature type="compositionally biased region" description="Low complexity" evidence="12">
    <location>
        <begin position="646"/>
        <end position="672"/>
    </location>
</feature>
<dbReference type="SUPFAM" id="SSF52540">
    <property type="entry name" value="P-loop containing nucleoside triphosphate hydrolases"/>
    <property type="match status" value="1"/>
</dbReference>
<dbReference type="InterPro" id="IPR003593">
    <property type="entry name" value="AAA+_ATPase"/>
</dbReference>
<dbReference type="CDD" id="cd19510">
    <property type="entry name" value="RecA-like_BCS1"/>
    <property type="match status" value="1"/>
</dbReference>
<dbReference type="AlphaFoldDB" id="A0A317XS56"/>
<dbReference type="GO" id="GO:0034551">
    <property type="term" value="P:mitochondrial respiratory chain complex III assembly"/>
    <property type="evidence" value="ECO:0007669"/>
    <property type="project" value="UniProtKB-ARBA"/>
</dbReference>
<comment type="catalytic activity">
    <reaction evidence="11">
        <text>ATP + H2O = ADP + phosphate + H(+)</text>
        <dbReference type="Rhea" id="RHEA:13065"/>
        <dbReference type="ChEBI" id="CHEBI:15377"/>
        <dbReference type="ChEBI" id="CHEBI:15378"/>
        <dbReference type="ChEBI" id="CHEBI:30616"/>
        <dbReference type="ChEBI" id="CHEBI:43474"/>
        <dbReference type="ChEBI" id="CHEBI:456216"/>
    </reaction>
    <physiologicalReaction direction="left-to-right" evidence="11">
        <dbReference type="Rhea" id="RHEA:13066"/>
    </physiologicalReaction>
</comment>
<evidence type="ECO:0000256" key="3">
    <source>
        <dbReference type="ARBA" id="ARBA00022692"/>
    </source>
</evidence>
<keyword evidence="5" id="KW-0999">Mitochondrion inner membrane</keyword>
<keyword evidence="7" id="KW-0067">ATP-binding</keyword>
<evidence type="ECO:0000256" key="7">
    <source>
        <dbReference type="ARBA" id="ARBA00022840"/>
    </source>
</evidence>
<evidence type="ECO:0000256" key="11">
    <source>
        <dbReference type="ARBA" id="ARBA00048778"/>
    </source>
</evidence>
<dbReference type="Gene3D" id="3.40.50.300">
    <property type="entry name" value="P-loop containing nucleotide triphosphate hydrolases"/>
    <property type="match status" value="1"/>
</dbReference>
<feature type="region of interest" description="Disordered" evidence="12">
    <location>
        <begin position="189"/>
        <end position="224"/>
    </location>
</feature>
<feature type="domain" description="AAA+ ATPase" evidence="13">
    <location>
        <begin position="400"/>
        <end position="531"/>
    </location>
</feature>
<accession>A0A317XS56</accession>
<feature type="compositionally biased region" description="Low complexity" evidence="12">
    <location>
        <begin position="10"/>
        <end position="26"/>
    </location>
</feature>
<evidence type="ECO:0000256" key="5">
    <source>
        <dbReference type="ARBA" id="ARBA00022792"/>
    </source>
</evidence>
<dbReference type="GO" id="GO:0016887">
    <property type="term" value="F:ATP hydrolysis activity"/>
    <property type="evidence" value="ECO:0007669"/>
    <property type="project" value="InterPro"/>
</dbReference>
<evidence type="ECO:0000256" key="12">
    <source>
        <dbReference type="SAM" id="MobiDB-lite"/>
    </source>
</evidence>
<keyword evidence="16" id="KW-1185">Reference proteome</keyword>
<feature type="region of interest" description="Disordered" evidence="12">
    <location>
        <begin position="637"/>
        <end position="675"/>
    </location>
</feature>
<dbReference type="SMART" id="SM00382">
    <property type="entry name" value="AAA"/>
    <property type="match status" value="1"/>
</dbReference>
<feature type="compositionally biased region" description="Polar residues" evidence="12">
    <location>
        <begin position="210"/>
        <end position="221"/>
    </location>
</feature>
<dbReference type="OrthoDB" id="10251412at2759"/>
<sequence length="720" mass="76967">MLSSRALVGEDTQQSQQQAAASTEDTTSVRDMPCSSGAGSPTSAHAPCDSVSVSSDSDMAAFTARSSSKIPGLTSKSASSAPSVRGESSSSFFSTLIADNPIFSGGLGLMVFGGALAIIRRGTKVAASTAQRRLLISLEIPSKDRAHPWFLHWMAAQARAQSMRERGLLGKPRKEGLVEFLGLRDRSASLPAPARPGSSLHRDKVRAKGSASSRGTHQHNASVHDPLTIASTGDTVSPVRILSHELSVETSYKPHASASTPNAQAAERGTARFSLVPGPGTHWFRYKGVWMRLTRERDGKMVDLSTGAPWETVTLTTLFAYAHLFPQLLDEARQLALASTEGKTVIYTSWGPEWRPFGQPRRTRELGSVVLGKGKKETIVGDVKRFLERGSWYAERGIPYRRGYLLHGAPGSGKSSFITALAGHLDFNICLLNLSERGLTDDKLNHLLSNAPDRSILLLEDVDAAFLGRQQAAEDGYQASVTFSGLLNALDGVASGESRIIFMTTNHIERLDPALIRPGRVDMIAELGDAEKEQVEELMIRFYRATLREQRMKKALNTSDKPSQQSSQIDNVDIAEAAAPLAGEAIPAKLASADPLPDLSGTPTLAEAIASADREIQQLASSFSAVVESEAAARRGAIGLDPSGRSTLRPATPSPAASPSSASSTSARSVRPLPAASGGVSMAELQGLFIRFPDEPHAAVEAFVQECKVRGEQQKQILSS</sequence>
<dbReference type="GO" id="GO:0005524">
    <property type="term" value="F:ATP binding"/>
    <property type="evidence" value="ECO:0007669"/>
    <property type="project" value="UniProtKB-KW"/>
</dbReference>
<keyword evidence="9" id="KW-0496">Mitochondrion</keyword>
<reference evidence="15 16" key="1">
    <citation type="journal article" date="2018" name="Mol. Biol. Evol.">
        <title>Broad Genomic Sampling Reveals a Smut Pathogenic Ancestry of the Fungal Clade Ustilaginomycotina.</title>
        <authorList>
            <person name="Kijpornyongpan T."/>
            <person name="Mondo S.J."/>
            <person name="Barry K."/>
            <person name="Sandor L."/>
            <person name="Lee J."/>
            <person name="Lipzen A."/>
            <person name="Pangilinan J."/>
            <person name="LaButti K."/>
            <person name="Hainaut M."/>
            <person name="Henrissat B."/>
            <person name="Grigoriev I.V."/>
            <person name="Spatafora J.W."/>
            <person name="Aime M.C."/>
        </authorList>
    </citation>
    <scope>NUCLEOTIDE SEQUENCE [LARGE SCALE GENOMIC DNA]</scope>
    <source>
        <strain evidence="15 16">MCA 3645</strain>
    </source>
</reference>
<dbReference type="FunFam" id="3.40.50.300:FF:000768">
    <property type="entry name" value="Probable mitochondrial chaperone bcs1"/>
    <property type="match status" value="1"/>
</dbReference>
<dbReference type="InParanoid" id="A0A317XS56"/>
<protein>
    <submittedName>
        <fullName evidence="15">Uncharacterized protein</fullName>
    </submittedName>
</protein>
<dbReference type="InterPro" id="IPR050747">
    <property type="entry name" value="Mitochondrial_chaperone_BCS1"/>
</dbReference>
<keyword evidence="10" id="KW-0472">Membrane</keyword>
<dbReference type="InterPro" id="IPR003959">
    <property type="entry name" value="ATPase_AAA_core"/>
</dbReference>
<evidence type="ECO:0000313" key="15">
    <source>
        <dbReference type="EMBL" id="PWZ01156.1"/>
    </source>
</evidence>
<dbReference type="FunCoup" id="A0A317XS56">
    <property type="interactions" value="125"/>
</dbReference>
<keyword evidence="3" id="KW-0812">Transmembrane</keyword>
<dbReference type="Pfam" id="PF08740">
    <property type="entry name" value="BCS1_N"/>
    <property type="match status" value="1"/>
</dbReference>
<keyword evidence="4" id="KW-0547">Nucleotide-binding</keyword>
<dbReference type="InterPro" id="IPR014851">
    <property type="entry name" value="BCS1_N"/>
</dbReference>
<dbReference type="Proteomes" id="UP000246740">
    <property type="component" value="Unassembled WGS sequence"/>
</dbReference>
<evidence type="ECO:0000256" key="1">
    <source>
        <dbReference type="ARBA" id="ARBA00004434"/>
    </source>
</evidence>
<dbReference type="SMART" id="SM01024">
    <property type="entry name" value="BCS1_N"/>
    <property type="match status" value="1"/>
</dbReference>
<evidence type="ECO:0000256" key="2">
    <source>
        <dbReference type="ARBA" id="ARBA00007448"/>
    </source>
</evidence>
<dbReference type="EMBL" id="KZ819191">
    <property type="protein sequence ID" value="PWZ01156.1"/>
    <property type="molecule type" value="Genomic_DNA"/>
</dbReference>
<dbReference type="GO" id="GO:0005743">
    <property type="term" value="C:mitochondrial inner membrane"/>
    <property type="evidence" value="ECO:0007669"/>
    <property type="project" value="UniProtKB-SubCell"/>
</dbReference>
<evidence type="ECO:0000313" key="16">
    <source>
        <dbReference type="Proteomes" id="UP000246740"/>
    </source>
</evidence>
<organism evidence="15 16">
    <name type="scientific">Testicularia cyperi</name>
    <dbReference type="NCBI Taxonomy" id="1882483"/>
    <lineage>
        <taxon>Eukaryota</taxon>
        <taxon>Fungi</taxon>
        <taxon>Dikarya</taxon>
        <taxon>Basidiomycota</taxon>
        <taxon>Ustilaginomycotina</taxon>
        <taxon>Ustilaginomycetes</taxon>
        <taxon>Ustilaginales</taxon>
        <taxon>Anthracoideaceae</taxon>
        <taxon>Testicularia</taxon>
    </lineage>
</organism>
<dbReference type="PANTHER" id="PTHR23070">
    <property type="entry name" value="BCS1 AAA-TYPE ATPASE"/>
    <property type="match status" value="1"/>
</dbReference>
<evidence type="ECO:0000256" key="6">
    <source>
        <dbReference type="ARBA" id="ARBA00022801"/>
    </source>
</evidence>
<comment type="subcellular location">
    <subcellularLocation>
        <location evidence="1">Mitochondrion inner membrane</location>
        <topology evidence="1">Single-pass membrane protein</topology>
    </subcellularLocation>
</comment>
<dbReference type="PROSITE" id="PS00674">
    <property type="entry name" value="AAA"/>
    <property type="match status" value="1"/>
</dbReference>
<evidence type="ECO:0000259" key="14">
    <source>
        <dbReference type="SMART" id="SM01024"/>
    </source>
</evidence>
<keyword evidence="6" id="KW-0378">Hydrolase</keyword>
<keyword evidence="8" id="KW-1133">Transmembrane helix</keyword>
<feature type="region of interest" description="Disordered" evidence="12">
    <location>
        <begin position="1"/>
        <end position="54"/>
    </location>
</feature>
<evidence type="ECO:0000256" key="9">
    <source>
        <dbReference type="ARBA" id="ARBA00023128"/>
    </source>
</evidence>
<proteinExistence type="inferred from homology"/>
<evidence type="ECO:0000256" key="10">
    <source>
        <dbReference type="ARBA" id="ARBA00023136"/>
    </source>
</evidence>
<name>A0A317XS56_9BASI</name>
<comment type="similarity">
    <text evidence="2">Belongs to the AAA ATPase family. BCS1 subfamily.</text>
</comment>
<dbReference type="InterPro" id="IPR027417">
    <property type="entry name" value="P-loop_NTPase"/>
</dbReference>
<gene>
    <name evidence="15" type="ORF">BCV70DRAFT_199523</name>
</gene>
<evidence type="ECO:0000256" key="8">
    <source>
        <dbReference type="ARBA" id="ARBA00022989"/>
    </source>
</evidence>
<evidence type="ECO:0000256" key="4">
    <source>
        <dbReference type="ARBA" id="ARBA00022741"/>
    </source>
</evidence>
<feature type="domain" description="BCS1 N-terminal" evidence="14">
    <location>
        <begin position="110"/>
        <end position="369"/>
    </location>
</feature>
<dbReference type="InterPro" id="IPR003960">
    <property type="entry name" value="ATPase_AAA_CS"/>
</dbReference>
<evidence type="ECO:0000259" key="13">
    <source>
        <dbReference type="SMART" id="SM00382"/>
    </source>
</evidence>
<dbReference type="STRING" id="1882483.A0A317XS56"/>
<dbReference type="Pfam" id="PF00004">
    <property type="entry name" value="AAA"/>
    <property type="match status" value="1"/>
</dbReference>